<dbReference type="RefSeq" id="WP_189627449.1">
    <property type="nucleotide sequence ID" value="NZ_BNAF01000011.1"/>
</dbReference>
<evidence type="ECO:0000313" key="2">
    <source>
        <dbReference type="Proteomes" id="UP000620550"/>
    </source>
</evidence>
<accession>A0ABQ3I126</accession>
<dbReference type="Proteomes" id="UP000620550">
    <property type="component" value="Unassembled WGS sequence"/>
</dbReference>
<comment type="caution">
    <text evidence="1">The sequence shown here is derived from an EMBL/GenBank/DDBJ whole genome shotgun (WGS) entry which is preliminary data.</text>
</comment>
<evidence type="ECO:0000313" key="1">
    <source>
        <dbReference type="EMBL" id="GHE44104.1"/>
    </source>
</evidence>
<organism evidence="1 2">
    <name type="scientific">Sphingobacterium griseoflavum</name>
    <dbReference type="NCBI Taxonomy" id="1474952"/>
    <lineage>
        <taxon>Bacteria</taxon>
        <taxon>Pseudomonadati</taxon>
        <taxon>Bacteroidota</taxon>
        <taxon>Sphingobacteriia</taxon>
        <taxon>Sphingobacteriales</taxon>
        <taxon>Sphingobacteriaceae</taxon>
        <taxon>Sphingobacterium</taxon>
    </lineage>
</organism>
<reference evidence="2" key="1">
    <citation type="journal article" date="2019" name="Int. J. Syst. Evol. Microbiol.">
        <title>The Global Catalogue of Microorganisms (GCM) 10K type strain sequencing project: providing services to taxonomists for standard genome sequencing and annotation.</title>
        <authorList>
            <consortium name="The Broad Institute Genomics Platform"/>
            <consortium name="The Broad Institute Genome Sequencing Center for Infectious Disease"/>
            <person name="Wu L."/>
            <person name="Ma J."/>
        </authorList>
    </citation>
    <scope>NUCLEOTIDE SEQUENCE [LARGE SCALE GENOMIC DNA]</scope>
    <source>
        <strain evidence="2">CGMCC 1.12966</strain>
    </source>
</reference>
<dbReference type="EMBL" id="BNAF01000011">
    <property type="protein sequence ID" value="GHE44104.1"/>
    <property type="molecule type" value="Genomic_DNA"/>
</dbReference>
<sequence>MTELPNFTIQANGDISKEFLKRGIQSFSQATHYIQNIDYGRNSNKDDLTTIFIDNKGTCSTKHALLKQLAKENEVEDIKLILGIFKMNALNTPKVENTLSKNLLQYIPEAHTYLKFGNSYFDFTKSGSSPNDFINDLLFETEIQPNEINQHKIEIHKVFLDNWLYKNSNIDYSLEELWKIREQCIQDLSE</sequence>
<name>A0ABQ3I126_9SPHI</name>
<keyword evidence="2" id="KW-1185">Reference proteome</keyword>
<gene>
    <name evidence="1" type="ORF">GCM10017764_29320</name>
</gene>
<proteinExistence type="predicted"/>
<protein>
    <submittedName>
        <fullName evidence="1">Uncharacterized protein</fullName>
    </submittedName>
</protein>